<dbReference type="AlphaFoldDB" id="A0A388T9I8"/>
<sequence>MLLLKLIADKGQPHNTPAAPGGNPDPPKKSNVVKAAEAAVFAALAGTTISCTNVLGQEEEIYNAPPETTGYADQGLPYGSIEIKTAEGANNAFIVTVRNSRKQEDENTPEKDVTGLKILLNEFYKKYPNAESITFTFEDLGNFDFTRLIVSLLDKNTRDYEYLGDNSRPEYEQVMQGAIFAALYKMDLNSGGLNPVSAEPYAWNNPATYGIAVNTADKSVTLDLRKRAVLIHNLEHRDPLTQQSNVVIADVLDNAGERTVRFGLLSTEGLPKDQRWSYLGFNLEDLIDKNGVPMSVNGKVSFKLSGAAGAALPADFEYRVTAKNTDGQDLVFYPEEHLGFTELLWSDFHESFYQTAHAAAAQYQNDALTLNFANINSYVTVSDETPKLDPQAALAKINLFANYYNAAGGELSLQVEGTADFDVQKFLKDIRLTLNCEDSGGGAVYYSLDKQFAYSEEELKKLSGLAVYNDAGYWDIRIPLSCVNTEKGLPAGELTVTGVSFGVNKDSFTPAAEKSYDYAVRQIAIKAEANSEKHIFPFYSVGKTTPLKSIGIAMQCQNGDTVSGLQLSDFTLCSDGAEKPLPYLRQQSNLQSEGQAVSFVVHTGTHINEDTPDEYFVPYPEDKLPIKYKITASGDIINVY</sequence>
<evidence type="ECO:0000313" key="2">
    <source>
        <dbReference type="EMBL" id="GBR72905.1"/>
    </source>
</evidence>
<organism evidence="2 3">
    <name type="scientific">Termititenax aidoneus</name>
    <dbReference type="NCBI Taxonomy" id="2218524"/>
    <lineage>
        <taxon>Bacteria</taxon>
        <taxon>Bacillati</taxon>
        <taxon>Candidatus Margulisiibacteriota</taxon>
        <taxon>Candidatus Termititenacia</taxon>
        <taxon>Candidatus Termititenacales</taxon>
        <taxon>Candidatus Termititenacaceae</taxon>
        <taxon>Candidatus Termititenax</taxon>
    </lineage>
</organism>
<name>A0A388T9I8_TERA1</name>
<dbReference type="EMBL" id="BGZN01000003">
    <property type="protein sequence ID" value="GBR72905.1"/>
    <property type="molecule type" value="Genomic_DNA"/>
</dbReference>
<accession>A0A388T9I8</accession>
<keyword evidence="3" id="KW-1185">Reference proteome</keyword>
<protein>
    <submittedName>
        <fullName evidence="2">Uncharacterized protein</fullName>
    </submittedName>
</protein>
<gene>
    <name evidence="2" type="ORF">NO1_0362</name>
</gene>
<proteinExistence type="predicted"/>
<dbReference type="Proteomes" id="UP000269352">
    <property type="component" value="Unassembled WGS sequence"/>
</dbReference>
<evidence type="ECO:0000256" key="1">
    <source>
        <dbReference type="SAM" id="MobiDB-lite"/>
    </source>
</evidence>
<reference evidence="2 3" key="1">
    <citation type="journal article" date="2019" name="ISME J.">
        <title>Genome analyses of uncultured TG2/ZB3 bacteria in 'Margulisbacteria' specifically attached to ectosymbiotic spirochetes of protists in the termite gut.</title>
        <authorList>
            <person name="Utami Y.D."/>
            <person name="Kuwahara H."/>
            <person name="Igai K."/>
            <person name="Murakami T."/>
            <person name="Sugaya K."/>
            <person name="Morikawa T."/>
            <person name="Nagura Y."/>
            <person name="Yuki M."/>
            <person name="Deevong P."/>
            <person name="Inoue T."/>
            <person name="Kihara K."/>
            <person name="Lo N."/>
            <person name="Yamada A."/>
            <person name="Ohkuma M."/>
            <person name="Hongoh Y."/>
        </authorList>
    </citation>
    <scope>NUCLEOTIDE SEQUENCE [LARGE SCALE GENOMIC DNA]</scope>
    <source>
        <strain evidence="2">NkOx7-01</strain>
    </source>
</reference>
<evidence type="ECO:0000313" key="3">
    <source>
        <dbReference type="Proteomes" id="UP000269352"/>
    </source>
</evidence>
<comment type="caution">
    <text evidence="2">The sequence shown here is derived from an EMBL/GenBank/DDBJ whole genome shotgun (WGS) entry which is preliminary data.</text>
</comment>
<feature type="region of interest" description="Disordered" evidence="1">
    <location>
        <begin position="10"/>
        <end position="31"/>
    </location>
</feature>